<dbReference type="AlphaFoldDB" id="A0AAP0HEQ1"/>
<dbReference type="Proteomes" id="UP001420932">
    <property type="component" value="Unassembled WGS sequence"/>
</dbReference>
<keyword evidence="2" id="KW-1185">Reference proteome</keyword>
<reference evidence="1 2" key="1">
    <citation type="submission" date="2024-01" db="EMBL/GenBank/DDBJ databases">
        <title>Genome assemblies of Stephania.</title>
        <authorList>
            <person name="Yang L."/>
        </authorList>
    </citation>
    <scope>NUCLEOTIDE SEQUENCE [LARGE SCALE GENOMIC DNA]</scope>
    <source>
        <strain evidence="1">YNDBR</strain>
        <tissue evidence="1">Leaf</tissue>
    </source>
</reference>
<protein>
    <submittedName>
        <fullName evidence="1">Uncharacterized protein</fullName>
    </submittedName>
</protein>
<comment type="caution">
    <text evidence="1">The sequence shown here is derived from an EMBL/GenBank/DDBJ whole genome shotgun (WGS) entry which is preliminary data.</text>
</comment>
<organism evidence="1 2">
    <name type="scientific">Stephania yunnanensis</name>
    <dbReference type="NCBI Taxonomy" id="152371"/>
    <lineage>
        <taxon>Eukaryota</taxon>
        <taxon>Viridiplantae</taxon>
        <taxon>Streptophyta</taxon>
        <taxon>Embryophyta</taxon>
        <taxon>Tracheophyta</taxon>
        <taxon>Spermatophyta</taxon>
        <taxon>Magnoliopsida</taxon>
        <taxon>Ranunculales</taxon>
        <taxon>Menispermaceae</taxon>
        <taxon>Menispermoideae</taxon>
        <taxon>Cissampelideae</taxon>
        <taxon>Stephania</taxon>
    </lineage>
</organism>
<dbReference type="EMBL" id="JBBNAF010000045">
    <property type="protein sequence ID" value="KAK9081837.1"/>
    <property type="molecule type" value="Genomic_DNA"/>
</dbReference>
<gene>
    <name evidence="1" type="ORF">Syun_031053</name>
</gene>
<evidence type="ECO:0000313" key="1">
    <source>
        <dbReference type="EMBL" id="KAK9081837.1"/>
    </source>
</evidence>
<name>A0AAP0HEQ1_9MAGN</name>
<accession>A0AAP0HEQ1</accession>
<sequence>MIESLAMLQGKYGMLQDELSSFQVVVYEGKIEKNLPKKEEARQFIKGLDVEAS</sequence>
<proteinExistence type="predicted"/>
<evidence type="ECO:0000313" key="2">
    <source>
        <dbReference type="Proteomes" id="UP001420932"/>
    </source>
</evidence>